<dbReference type="InterPro" id="IPR001873">
    <property type="entry name" value="ENaC"/>
</dbReference>
<comment type="subcellular location">
    <subcellularLocation>
        <location evidence="1">Membrane</location>
        <topology evidence="1">Multi-pass membrane protein</topology>
    </subcellularLocation>
</comment>
<keyword evidence="15" id="KW-1185">Reference proteome</keyword>
<dbReference type="PRINTS" id="PR01078">
    <property type="entry name" value="AMINACHANNEL"/>
</dbReference>
<feature type="transmembrane region" description="Helical" evidence="12">
    <location>
        <begin position="496"/>
        <end position="516"/>
    </location>
</feature>
<reference evidence="15" key="1">
    <citation type="submission" date="2012-12" db="EMBL/GenBank/DDBJ databases">
        <authorList>
            <person name="Hellsten U."/>
            <person name="Grimwood J."/>
            <person name="Chapman J.A."/>
            <person name="Shapiro H."/>
            <person name="Aerts A."/>
            <person name="Otillar R.P."/>
            <person name="Terry A.Y."/>
            <person name="Boore J.L."/>
            <person name="Simakov O."/>
            <person name="Marletaz F."/>
            <person name="Cho S.-J."/>
            <person name="Edsinger-Gonzales E."/>
            <person name="Havlak P."/>
            <person name="Kuo D.-H."/>
            <person name="Larsson T."/>
            <person name="Lv J."/>
            <person name="Arendt D."/>
            <person name="Savage R."/>
            <person name="Osoegawa K."/>
            <person name="de Jong P."/>
            <person name="Lindberg D.R."/>
            <person name="Seaver E.C."/>
            <person name="Weisblat D.A."/>
            <person name="Putnam N.H."/>
            <person name="Grigoriev I.V."/>
            <person name="Rokhsar D.S."/>
        </authorList>
    </citation>
    <scope>NUCLEOTIDE SEQUENCE</scope>
    <source>
        <strain evidence="15">I ESC-2004</strain>
    </source>
</reference>
<keyword evidence="6" id="KW-0915">Sodium</keyword>
<evidence type="ECO:0000256" key="11">
    <source>
        <dbReference type="RuleBase" id="RU000679"/>
    </source>
</evidence>
<evidence type="ECO:0000256" key="10">
    <source>
        <dbReference type="ARBA" id="ARBA00023303"/>
    </source>
</evidence>
<dbReference type="EMBL" id="KB309282">
    <property type="protein sequence ID" value="ELT94929.1"/>
    <property type="molecule type" value="Genomic_DNA"/>
</dbReference>
<dbReference type="Gene3D" id="1.10.287.820">
    <property type="entry name" value="Acid-sensing ion channel domain"/>
    <property type="match status" value="1"/>
</dbReference>
<gene>
    <name evidence="13" type="ORF">CAPTEDRAFT_192207</name>
</gene>
<keyword evidence="4 11" id="KW-0812">Transmembrane</keyword>
<evidence type="ECO:0000313" key="14">
    <source>
        <dbReference type="EnsemblMetazoa" id="CapteP192207"/>
    </source>
</evidence>
<dbReference type="GO" id="GO:0005886">
    <property type="term" value="C:plasma membrane"/>
    <property type="evidence" value="ECO:0007669"/>
    <property type="project" value="TreeGrafter"/>
</dbReference>
<dbReference type="PANTHER" id="PTHR11690:SF248">
    <property type="entry name" value="PICKPOCKET 17, ISOFORM A"/>
    <property type="match status" value="1"/>
</dbReference>
<evidence type="ECO:0000256" key="8">
    <source>
        <dbReference type="ARBA" id="ARBA00023136"/>
    </source>
</evidence>
<evidence type="ECO:0000256" key="12">
    <source>
        <dbReference type="SAM" id="Phobius"/>
    </source>
</evidence>
<keyword evidence="3 11" id="KW-0894">Sodium channel</keyword>
<dbReference type="OMA" id="AITICHH"/>
<dbReference type="GO" id="GO:0015280">
    <property type="term" value="F:ligand-gated sodium channel activity"/>
    <property type="evidence" value="ECO:0007669"/>
    <property type="project" value="TreeGrafter"/>
</dbReference>
<dbReference type="AlphaFoldDB" id="R7TMQ7"/>
<keyword evidence="5 12" id="KW-1133">Transmembrane helix</keyword>
<keyword evidence="2 11" id="KW-0813">Transport</keyword>
<dbReference type="OrthoDB" id="6236903at2759"/>
<protein>
    <submittedName>
        <fullName evidence="13 14">Uncharacterized protein</fullName>
    </submittedName>
</protein>
<dbReference type="EnsemblMetazoa" id="CapteT192207">
    <property type="protein sequence ID" value="CapteP192207"/>
    <property type="gene ID" value="CapteG192207"/>
</dbReference>
<evidence type="ECO:0000256" key="4">
    <source>
        <dbReference type="ARBA" id="ARBA00022692"/>
    </source>
</evidence>
<evidence type="ECO:0000256" key="2">
    <source>
        <dbReference type="ARBA" id="ARBA00022448"/>
    </source>
</evidence>
<dbReference type="HOGENOM" id="CLU_020415_2_0_1"/>
<keyword evidence="7 11" id="KW-0406">Ion transport</keyword>
<evidence type="ECO:0000256" key="1">
    <source>
        <dbReference type="ARBA" id="ARBA00004141"/>
    </source>
</evidence>
<keyword evidence="9 11" id="KW-0739">Sodium transport</keyword>
<dbReference type="EMBL" id="AMQN01012085">
    <property type="status" value="NOT_ANNOTATED_CDS"/>
    <property type="molecule type" value="Genomic_DNA"/>
</dbReference>
<evidence type="ECO:0000256" key="6">
    <source>
        <dbReference type="ARBA" id="ARBA00023053"/>
    </source>
</evidence>
<keyword evidence="8 12" id="KW-0472">Membrane</keyword>
<proteinExistence type="inferred from homology"/>
<dbReference type="Gene3D" id="1.10.287.770">
    <property type="entry name" value="YojJ-like"/>
    <property type="match status" value="1"/>
</dbReference>
<evidence type="ECO:0000313" key="13">
    <source>
        <dbReference type="EMBL" id="ELT94929.1"/>
    </source>
</evidence>
<name>R7TMQ7_CAPTE</name>
<feature type="transmembrane region" description="Helical" evidence="12">
    <location>
        <begin position="29"/>
        <end position="51"/>
    </location>
</feature>
<reference evidence="14" key="3">
    <citation type="submission" date="2015-06" db="UniProtKB">
        <authorList>
            <consortium name="EnsemblMetazoa"/>
        </authorList>
    </citation>
    <scope>IDENTIFICATION</scope>
</reference>
<accession>R7TMQ7</accession>
<dbReference type="Proteomes" id="UP000014760">
    <property type="component" value="Unassembled WGS sequence"/>
</dbReference>
<keyword evidence="10 11" id="KW-0407">Ion channel</keyword>
<reference evidence="13 15" key="2">
    <citation type="journal article" date="2013" name="Nature">
        <title>Insights into bilaterian evolution from three spiralian genomes.</title>
        <authorList>
            <person name="Simakov O."/>
            <person name="Marletaz F."/>
            <person name="Cho S.J."/>
            <person name="Edsinger-Gonzales E."/>
            <person name="Havlak P."/>
            <person name="Hellsten U."/>
            <person name="Kuo D.H."/>
            <person name="Larsson T."/>
            <person name="Lv J."/>
            <person name="Arendt D."/>
            <person name="Savage R."/>
            <person name="Osoegawa K."/>
            <person name="de Jong P."/>
            <person name="Grimwood J."/>
            <person name="Chapman J.A."/>
            <person name="Shapiro H."/>
            <person name="Aerts A."/>
            <person name="Otillar R.P."/>
            <person name="Terry A.Y."/>
            <person name="Boore J.L."/>
            <person name="Grigoriev I.V."/>
            <person name="Lindberg D.R."/>
            <person name="Seaver E.C."/>
            <person name="Weisblat D.A."/>
            <person name="Putnam N.H."/>
            <person name="Rokhsar D.S."/>
        </authorList>
    </citation>
    <scope>NUCLEOTIDE SEQUENCE</scope>
    <source>
        <strain evidence="13 15">I ESC-2004</strain>
    </source>
</reference>
<dbReference type="PANTHER" id="PTHR11690">
    <property type="entry name" value="AMILORIDE-SENSITIVE SODIUM CHANNEL-RELATED"/>
    <property type="match status" value="1"/>
</dbReference>
<evidence type="ECO:0000256" key="9">
    <source>
        <dbReference type="ARBA" id="ARBA00023201"/>
    </source>
</evidence>
<sequence>MPSMKEEFSRFLETTSMKGLPRMIKAEGFFLRALWLVGFLALLCFAFWLAFQQIISFFKYGVVTVVHEENLLNMEHSVNTLNLAAFFAITVCNLKPLPSSFLRMNSTIMSYDAHVQKVEQMGANILQTMPAGQVEGLEHLLAYLKSYAGYYAQFKVQDLPKLGYRVEDMFVDCYYTVLSNGGEEEIPCQEVATFRILSVPEYFNCYTLEINDTYMIENEKQPFSLTGIMHLDNMDLIIPETWKASSNLQESGGLLYVGLPSRMPSLKFANYLSPGFQTHVRINFDIRQRLPPPHGTCQHNSGNSYQDMLGQPFVYTVGGCLRLCMQNQTLKTCGCVSPQLIVMPLMEKGSWHMCGDMNQDVADLIMEITCAAEMASQSREGCYLTCLPECSEMRDHSIISQSQWPQVKSHLPLYKDVIAHQPYGSQYHAYAKILEDYNLTKDVGATMNEVSKLKLIENNFLKFTVLTSGSSVNSVTDEPSMTVFTLMSQLGGILNLYTGITALLLIESIELLYNILSNAMSTKSKTTVTKVRPFNETQTRGENFK</sequence>
<evidence type="ECO:0000256" key="7">
    <source>
        <dbReference type="ARBA" id="ARBA00023065"/>
    </source>
</evidence>
<evidence type="ECO:0000256" key="5">
    <source>
        <dbReference type="ARBA" id="ARBA00022989"/>
    </source>
</evidence>
<evidence type="ECO:0000256" key="3">
    <source>
        <dbReference type="ARBA" id="ARBA00022461"/>
    </source>
</evidence>
<comment type="similarity">
    <text evidence="11">Belongs to the amiloride-sensitive sodium channel (TC 1.A.6) family.</text>
</comment>
<dbReference type="Pfam" id="PF00858">
    <property type="entry name" value="ASC"/>
    <property type="match status" value="1"/>
</dbReference>
<organism evidence="13">
    <name type="scientific">Capitella teleta</name>
    <name type="common">Polychaete worm</name>
    <dbReference type="NCBI Taxonomy" id="283909"/>
    <lineage>
        <taxon>Eukaryota</taxon>
        <taxon>Metazoa</taxon>
        <taxon>Spiralia</taxon>
        <taxon>Lophotrochozoa</taxon>
        <taxon>Annelida</taxon>
        <taxon>Polychaeta</taxon>
        <taxon>Sedentaria</taxon>
        <taxon>Scolecida</taxon>
        <taxon>Capitellidae</taxon>
        <taxon>Capitella</taxon>
    </lineage>
</organism>
<evidence type="ECO:0000313" key="15">
    <source>
        <dbReference type="Proteomes" id="UP000014760"/>
    </source>
</evidence>